<accession>A0A0F9A3R8</accession>
<protein>
    <submittedName>
        <fullName evidence="1">Uncharacterized protein</fullName>
    </submittedName>
</protein>
<proteinExistence type="predicted"/>
<organism evidence="1">
    <name type="scientific">marine sediment metagenome</name>
    <dbReference type="NCBI Taxonomy" id="412755"/>
    <lineage>
        <taxon>unclassified sequences</taxon>
        <taxon>metagenomes</taxon>
        <taxon>ecological metagenomes</taxon>
    </lineage>
</organism>
<evidence type="ECO:0000313" key="1">
    <source>
        <dbReference type="EMBL" id="KKK92795.1"/>
    </source>
</evidence>
<dbReference type="AlphaFoldDB" id="A0A0F9A3R8"/>
<gene>
    <name evidence="1" type="ORF">LCGC14_2699340</name>
</gene>
<sequence>MSTGQAFWAYKNETYLELCERYGEEPQESRGMRGCMFLESTGAHAKSLMDRYKEEKE</sequence>
<name>A0A0F9A3R8_9ZZZZ</name>
<reference evidence="1" key="1">
    <citation type="journal article" date="2015" name="Nature">
        <title>Complex archaea that bridge the gap between prokaryotes and eukaryotes.</title>
        <authorList>
            <person name="Spang A."/>
            <person name="Saw J.H."/>
            <person name="Jorgensen S.L."/>
            <person name="Zaremba-Niedzwiedzka K."/>
            <person name="Martijn J."/>
            <person name="Lind A.E."/>
            <person name="van Eijk R."/>
            <person name="Schleper C."/>
            <person name="Guy L."/>
            <person name="Ettema T.J."/>
        </authorList>
    </citation>
    <scope>NUCLEOTIDE SEQUENCE</scope>
</reference>
<dbReference type="EMBL" id="LAZR01048054">
    <property type="protein sequence ID" value="KKK92795.1"/>
    <property type="molecule type" value="Genomic_DNA"/>
</dbReference>
<comment type="caution">
    <text evidence="1">The sequence shown here is derived from an EMBL/GenBank/DDBJ whole genome shotgun (WGS) entry which is preliminary data.</text>
</comment>